<dbReference type="Proteomes" id="UP000717624">
    <property type="component" value="Unassembled WGS sequence"/>
</dbReference>
<comment type="caution">
    <text evidence="2">The sequence shown here is derived from an EMBL/GenBank/DDBJ whole genome shotgun (WGS) entry which is preliminary data.</text>
</comment>
<dbReference type="AlphaFoldDB" id="A0A939BUC9"/>
<feature type="transmembrane region" description="Helical" evidence="1">
    <location>
        <begin position="12"/>
        <end position="31"/>
    </location>
</feature>
<proteinExistence type="predicted"/>
<keyword evidence="1" id="KW-0472">Membrane</keyword>
<organism evidence="2 3">
    <name type="scientific">Brevibacillus fulvus</name>
    <dbReference type="NCBI Taxonomy" id="1125967"/>
    <lineage>
        <taxon>Bacteria</taxon>
        <taxon>Bacillati</taxon>
        <taxon>Bacillota</taxon>
        <taxon>Bacilli</taxon>
        <taxon>Bacillales</taxon>
        <taxon>Paenibacillaceae</taxon>
        <taxon>Brevibacillus</taxon>
    </lineage>
</organism>
<evidence type="ECO:0000313" key="3">
    <source>
        <dbReference type="Proteomes" id="UP000717624"/>
    </source>
</evidence>
<keyword evidence="3" id="KW-1185">Reference proteome</keyword>
<accession>A0A939BUC9</accession>
<sequence>MGFRSFRMRQGVALRRVLGVFLAVGGMTILLYIAPSWVWYCLLAIALMGAGWFLFHYK</sequence>
<keyword evidence="1" id="KW-1133">Transmembrane helix</keyword>
<dbReference type="EMBL" id="JAFBEB010000002">
    <property type="protein sequence ID" value="MBM7589411.1"/>
    <property type="molecule type" value="Genomic_DNA"/>
</dbReference>
<keyword evidence="1" id="KW-0812">Transmembrane</keyword>
<protein>
    <submittedName>
        <fullName evidence="2">Glucose dehydrogenase</fullName>
    </submittedName>
</protein>
<evidence type="ECO:0000313" key="2">
    <source>
        <dbReference type="EMBL" id="MBM7589411.1"/>
    </source>
</evidence>
<evidence type="ECO:0000256" key="1">
    <source>
        <dbReference type="SAM" id="Phobius"/>
    </source>
</evidence>
<name>A0A939BUC9_9BACL</name>
<gene>
    <name evidence="2" type="ORF">JOD01_001009</name>
</gene>
<reference evidence="2" key="1">
    <citation type="submission" date="2021-01" db="EMBL/GenBank/DDBJ databases">
        <title>Genomic Encyclopedia of Type Strains, Phase IV (KMG-IV): sequencing the most valuable type-strain genomes for metagenomic binning, comparative biology and taxonomic classification.</title>
        <authorList>
            <person name="Goeker M."/>
        </authorList>
    </citation>
    <scope>NUCLEOTIDE SEQUENCE</scope>
    <source>
        <strain evidence="2">DSM 25523</strain>
    </source>
</reference>
<feature type="transmembrane region" description="Helical" evidence="1">
    <location>
        <begin position="37"/>
        <end position="55"/>
    </location>
</feature>